<accession>A0A426YIX4</accession>
<name>A0A426YIX4_ENSVE</name>
<feature type="compositionally biased region" description="Basic and acidic residues" evidence="1">
    <location>
        <begin position="99"/>
        <end position="124"/>
    </location>
</feature>
<evidence type="ECO:0000256" key="1">
    <source>
        <dbReference type="SAM" id="MobiDB-lite"/>
    </source>
</evidence>
<reference evidence="3 4" key="1">
    <citation type="journal article" date="2014" name="Agronomy (Basel)">
        <title>A Draft Genome Sequence for Ensete ventricosum, the Drought-Tolerant Tree Against Hunger.</title>
        <authorList>
            <person name="Harrison J."/>
            <person name="Moore K.A."/>
            <person name="Paszkiewicz K."/>
            <person name="Jones T."/>
            <person name="Grant M."/>
            <person name="Ambacheew D."/>
            <person name="Muzemil S."/>
            <person name="Studholme D.J."/>
        </authorList>
    </citation>
    <scope>NUCLEOTIDE SEQUENCE [LARGE SCALE GENOMIC DNA]</scope>
</reference>
<gene>
    <name evidence="3" type="ORF">B296_00034783</name>
</gene>
<comment type="caution">
    <text evidence="3">The sequence shown here is derived from an EMBL/GenBank/DDBJ whole genome shotgun (WGS) entry which is preliminary data.</text>
</comment>
<protein>
    <submittedName>
        <fullName evidence="3">Uncharacterized protein</fullName>
    </submittedName>
</protein>
<sequence length="175" mass="19693">MAHGRRWLAGSDSSRATRGRQQRVGEDRARYSSSLLLLSSFPFLLLLPFFSLNRPPTIDFSFNRPPTVNFGDTARTKNWGIKKGNLVRQSESTGPAGNRRSDREDGAGYHEGPRDRRIACEKNKHTAGGGFQGPRLRKEIIKKRGGTKKESKEDGDGYGIRSVQRAYWIAKRSRS</sequence>
<evidence type="ECO:0000313" key="3">
    <source>
        <dbReference type="EMBL" id="RRT51711.1"/>
    </source>
</evidence>
<keyword evidence="2" id="KW-1133">Transmembrane helix</keyword>
<dbReference type="EMBL" id="AMZH03012080">
    <property type="protein sequence ID" value="RRT51711.1"/>
    <property type="molecule type" value="Genomic_DNA"/>
</dbReference>
<evidence type="ECO:0000313" key="4">
    <source>
        <dbReference type="Proteomes" id="UP000287651"/>
    </source>
</evidence>
<feature type="transmembrane region" description="Helical" evidence="2">
    <location>
        <begin position="31"/>
        <end position="50"/>
    </location>
</feature>
<organism evidence="3 4">
    <name type="scientific">Ensete ventricosum</name>
    <name type="common">Abyssinian banana</name>
    <name type="synonym">Musa ensete</name>
    <dbReference type="NCBI Taxonomy" id="4639"/>
    <lineage>
        <taxon>Eukaryota</taxon>
        <taxon>Viridiplantae</taxon>
        <taxon>Streptophyta</taxon>
        <taxon>Embryophyta</taxon>
        <taxon>Tracheophyta</taxon>
        <taxon>Spermatophyta</taxon>
        <taxon>Magnoliopsida</taxon>
        <taxon>Liliopsida</taxon>
        <taxon>Zingiberales</taxon>
        <taxon>Musaceae</taxon>
        <taxon>Ensete</taxon>
    </lineage>
</organism>
<dbReference type="AlphaFoldDB" id="A0A426YIX4"/>
<evidence type="ECO:0000256" key="2">
    <source>
        <dbReference type="SAM" id="Phobius"/>
    </source>
</evidence>
<feature type="region of interest" description="Disordered" evidence="1">
    <location>
        <begin position="81"/>
        <end position="159"/>
    </location>
</feature>
<feature type="region of interest" description="Disordered" evidence="1">
    <location>
        <begin position="1"/>
        <end position="26"/>
    </location>
</feature>
<keyword evidence="2" id="KW-0812">Transmembrane</keyword>
<keyword evidence="2" id="KW-0472">Membrane</keyword>
<dbReference type="Proteomes" id="UP000287651">
    <property type="component" value="Unassembled WGS sequence"/>
</dbReference>
<proteinExistence type="predicted"/>